<dbReference type="PANTHER" id="PTHR46532">
    <property type="entry name" value="MALE FERTILITY FACTOR KL5"/>
    <property type="match status" value="1"/>
</dbReference>
<dbReference type="AlphaFoldDB" id="A0A2C9LBI1"/>
<dbReference type="GO" id="GO:0045505">
    <property type="term" value="F:dynein intermediate chain binding"/>
    <property type="evidence" value="ECO:0007669"/>
    <property type="project" value="InterPro"/>
</dbReference>
<dbReference type="Pfam" id="PF08385">
    <property type="entry name" value="DHC_N1"/>
    <property type="match status" value="1"/>
</dbReference>
<dbReference type="GO" id="GO:0007018">
    <property type="term" value="P:microtubule-based movement"/>
    <property type="evidence" value="ECO:0007669"/>
    <property type="project" value="InterPro"/>
</dbReference>
<dbReference type="VEuPathDB" id="VectorBase:BGLAX_038652"/>
<dbReference type="PANTHER" id="PTHR46532:SF11">
    <property type="entry name" value="DYNEIN AXONEMAL HEAVY CHAIN 12"/>
    <property type="match status" value="1"/>
</dbReference>
<protein>
    <recommendedName>
        <fullName evidence="1">Dynein heavy chain tail domain-containing protein</fullName>
    </recommendedName>
</protein>
<reference evidence="2" key="1">
    <citation type="submission" date="2020-05" db="UniProtKB">
        <authorList>
            <consortium name="EnsemblMetazoa"/>
        </authorList>
    </citation>
    <scope>IDENTIFICATION</scope>
    <source>
        <strain evidence="2">BB02</strain>
    </source>
</reference>
<dbReference type="Proteomes" id="UP000076420">
    <property type="component" value="Unassembled WGS sequence"/>
</dbReference>
<evidence type="ECO:0000313" key="3">
    <source>
        <dbReference type="Proteomes" id="UP000076420"/>
    </source>
</evidence>
<feature type="domain" description="Dynein heavy chain tail" evidence="1">
    <location>
        <begin position="17"/>
        <end position="212"/>
    </location>
</feature>
<accession>A0A2C9LBI1</accession>
<proteinExistence type="predicted"/>
<organism evidence="2 3">
    <name type="scientific">Biomphalaria glabrata</name>
    <name type="common">Bloodfluke planorb</name>
    <name type="synonym">Freshwater snail</name>
    <dbReference type="NCBI Taxonomy" id="6526"/>
    <lineage>
        <taxon>Eukaryota</taxon>
        <taxon>Metazoa</taxon>
        <taxon>Spiralia</taxon>
        <taxon>Lophotrochozoa</taxon>
        <taxon>Mollusca</taxon>
        <taxon>Gastropoda</taxon>
        <taxon>Heterobranchia</taxon>
        <taxon>Euthyneura</taxon>
        <taxon>Panpulmonata</taxon>
        <taxon>Hygrophila</taxon>
        <taxon>Lymnaeoidea</taxon>
        <taxon>Planorbidae</taxon>
        <taxon>Biomphalaria</taxon>
    </lineage>
</organism>
<name>A0A2C9LBI1_BIOGL</name>
<gene>
    <name evidence="2" type="primary">106072406</name>
</gene>
<dbReference type="InterPro" id="IPR026983">
    <property type="entry name" value="DHC"/>
</dbReference>
<dbReference type="STRING" id="6526.A0A2C9LBI1"/>
<sequence length="316" mass="36524">MTLSYYRFDSLNLDFLDIEKGYMDILTLYNYELDNLQHIYERDKEEPPIQWNLPPISGRIYWLRLMFHNIGQPIFTLQNYRPSVMKTLEGKRAIYRYNKFAFVLAKCEVLFHIAWFRSVDAAYNCLQVPILARDPKTRDLIINFDPYVYEVIKEAHYMVKLGLQVPREMIQLIHSCHNITSTYRKVQMMLTQYASLKSTIPDMFMTLMQPSLFKEPEQPHKWTQFGSTFHFFSELCGQLGGQSLQEGHTLTTWLVNLATTLEACCPVLNHVIAAVLITSSSDEVSSAALEVVKRIAIVDPKQAVIIATNGLIPQGK</sequence>
<evidence type="ECO:0000259" key="1">
    <source>
        <dbReference type="Pfam" id="PF08385"/>
    </source>
</evidence>
<dbReference type="InterPro" id="IPR013594">
    <property type="entry name" value="Dynein_heavy_tail"/>
</dbReference>
<dbReference type="VEuPathDB" id="VectorBase:BGLB029080"/>
<evidence type="ECO:0000313" key="2">
    <source>
        <dbReference type="EnsemblMetazoa" id="BGLB029080-PA"/>
    </source>
</evidence>
<dbReference type="KEGG" id="bgt:106072406"/>
<dbReference type="GO" id="GO:0051959">
    <property type="term" value="F:dynein light intermediate chain binding"/>
    <property type="evidence" value="ECO:0007669"/>
    <property type="project" value="InterPro"/>
</dbReference>
<dbReference type="EnsemblMetazoa" id="BGLB029080-RA">
    <property type="protein sequence ID" value="BGLB029080-PA"/>
    <property type="gene ID" value="BGLB029080"/>
</dbReference>
<dbReference type="GO" id="GO:0005858">
    <property type="term" value="C:axonemal dynein complex"/>
    <property type="evidence" value="ECO:0007669"/>
    <property type="project" value="TreeGrafter"/>
</dbReference>